<feature type="region of interest" description="Disordered" evidence="9">
    <location>
        <begin position="1095"/>
        <end position="1142"/>
    </location>
</feature>
<dbReference type="GO" id="GO:0046872">
    <property type="term" value="F:metal ion binding"/>
    <property type="evidence" value="ECO:0007669"/>
    <property type="project" value="UniProtKB-KW"/>
</dbReference>
<comment type="similarity">
    <text evidence="2">Belongs to the glycosyl hydrolase 38 family.</text>
</comment>
<dbReference type="Pfam" id="PF22907">
    <property type="entry name" value="Ams1-like_1st"/>
    <property type="match status" value="1"/>
</dbReference>
<dbReference type="InterPro" id="IPR054723">
    <property type="entry name" value="Ams1-like_N"/>
</dbReference>
<dbReference type="FunFam" id="2.70.98.30:FF:000001">
    <property type="entry name" value="alpha-mannosidase 2C1 isoform X2"/>
    <property type="match status" value="1"/>
</dbReference>
<dbReference type="Pfam" id="PF01074">
    <property type="entry name" value="Glyco_hydro_38N"/>
    <property type="match status" value="1"/>
</dbReference>
<dbReference type="InterPro" id="IPR015341">
    <property type="entry name" value="Glyco_hydro_38_cen"/>
</dbReference>
<dbReference type="FunFam" id="3.20.110.10:FF:000002">
    <property type="entry name" value="alpha-mannosidase 2C1 isoform X1"/>
    <property type="match status" value="1"/>
</dbReference>
<dbReference type="Pfam" id="PF07748">
    <property type="entry name" value="Glyco_hydro_38C"/>
    <property type="match status" value="1"/>
</dbReference>
<evidence type="ECO:0000256" key="1">
    <source>
        <dbReference type="ARBA" id="ARBA00000365"/>
    </source>
</evidence>
<evidence type="ECO:0000313" key="11">
    <source>
        <dbReference type="EMBL" id="WVW81020.1"/>
    </source>
</evidence>
<comment type="catalytic activity">
    <reaction evidence="1">
        <text>Hydrolysis of terminal, non-reducing alpha-D-mannose residues in alpha-D-mannosides.</text>
        <dbReference type="EC" id="3.2.1.24"/>
    </reaction>
</comment>
<dbReference type="RefSeq" id="XP_065725671.1">
    <property type="nucleotide sequence ID" value="XM_065869599.1"/>
</dbReference>
<feature type="region of interest" description="Disordered" evidence="9">
    <location>
        <begin position="1156"/>
        <end position="1176"/>
    </location>
</feature>
<dbReference type="FunFam" id="1.20.1270.50:FF:000004">
    <property type="entry name" value="alpha-mannosidase 2C1 isoform X1"/>
    <property type="match status" value="1"/>
</dbReference>
<dbReference type="InterPro" id="IPR037094">
    <property type="entry name" value="Glyco_hydro_38_cen_sf"/>
</dbReference>
<dbReference type="Proteomes" id="UP000092730">
    <property type="component" value="Chromosome 1"/>
</dbReference>
<dbReference type="Pfam" id="PF09261">
    <property type="entry name" value="Alpha-mann_mid"/>
    <property type="match status" value="1"/>
</dbReference>
<dbReference type="GeneID" id="30206106"/>
<dbReference type="Gene3D" id="3.20.110.10">
    <property type="entry name" value="Glycoside hydrolase 38, N terminal domain"/>
    <property type="match status" value="1"/>
</dbReference>
<sequence>MSTYDTTSHKKGEYPQRTDQARYKHLGSTHGRLDQFIGGHYADYNLSSLLFAHRLDDSKHVKLEVWSTPNRSKPSFEEAKRQNYRIAHKGEEFGPSWTNHWFRITLHIPPEFKEYERIQFEFDPSGEGLIYTVEGNPIHGLTGGFKGDRRVEFIIPQDMRDSGVAHFYIEASCNGMFGIDDMDPPDPNRYYRLNSADLVVPNMEAWRLMWDFNAIHQVYNTLPDDSPLSKHSLYVANEIMNTFKRGSLESVGRCRKLAEEILGKEWEKEVGKDSKDAEKQKGTLWGVGHCHIDTAWLWPFSVTQQKSARSWSTQCDLIDRYPEHRFSATQAQQFKWTEELYPTLFARIKSKVSEGSFQPLGATWVEMDTNMPSGEALVRQFLYGQRYYQSRFGFRAKTFVLPDTFGYSSQLPQISRQAGAPNFFTQKLSWNSINNFPHTTFNWVGLDGSQVLTHMTPVDNYNSQCDIGDIRRGMTGHKNLEVSAQSLLLFGNGDGGGGPTPPMLERLRRARAIGKRSDAGGQLPLVKMGGSFDEFYDSVRKETDNATKLPYWRGELYFELHRGTYTSHASIKKGNRKSEILMREAEYAATIASLIDPDYEYPKKRLDAAWEDLLLCQFHDVLPGSGIAMIYEDAEKKYASLQSSIHAVLNEAYSIIYHSSFPISAEETTKIAGPIFAVNNIPDYPRQEVISIPIDSHPQIESRSAQISKDGQTGYLLVATKNDEDAHEGSMLAHPRGLYANPKVQVTQEKDDLFIMANSKLSMKIENGRITSIYDRDLEKELLPHGQTGGLVIMEDHPNYWEDVDEFHLEKQTHLKFESVHIKEEGPLRVIVGASLQIGQSRVEVNISMDAIAASLKADARSMLRFDAVIDWREKHQFLKFELPLDIYSDFATYDTQFGTVARPTHRNTTWDAAKFEVCSHKFADLSEYGYGVAILNDCKYGYATHGNIIRLSLLRAPTQPDADCDMGTHSFSFAIYPHKGTFVESDVAQVAYAFNTPMRLRYSKEPIDIALEPLALQCPFKLENAPNVMLETIKRGEDDGFSSDHGGGHKTIILRLYEHLGGHARAALKITGLNVVKAELVNILEDHLETLKLHPSAPAKKEQPKRGCSPCAAEDQHKEGEEDHDEDKKKPKDDNSSELRISFRGYEIKTVRLTVESSHKGKRGRRGSECSWVKV</sequence>
<evidence type="ECO:0000256" key="7">
    <source>
        <dbReference type="ARBA" id="ARBA00054985"/>
    </source>
</evidence>
<dbReference type="InterPro" id="IPR011682">
    <property type="entry name" value="Glyco_hydro_38_C"/>
</dbReference>
<dbReference type="InterPro" id="IPR028995">
    <property type="entry name" value="Glyco_hydro_57/38_cen_sf"/>
</dbReference>
<dbReference type="PANTHER" id="PTHR46017:SF1">
    <property type="entry name" value="ALPHA-MANNOSIDASE 2C1"/>
    <property type="match status" value="1"/>
</dbReference>
<evidence type="ECO:0000256" key="2">
    <source>
        <dbReference type="ARBA" id="ARBA00009792"/>
    </source>
</evidence>
<dbReference type="GO" id="GO:0009313">
    <property type="term" value="P:oligosaccharide catabolic process"/>
    <property type="evidence" value="ECO:0007669"/>
    <property type="project" value="TreeGrafter"/>
</dbReference>
<dbReference type="InterPro" id="IPR027291">
    <property type="entry name" value="Glyco_hydro_38_N_sf"/>
</dbReference>
<dbReference type="InterPro" id="IPR011330">
    <property type="entry name" value="Glyco_hydro/deAcase_b/a-brl"/>
</dbReference>
<dbReference type="PANTHER" id="PTHR46017">
    <property type="entry name" value="ALPHA-MANNOSIDASE 2C1"/>
    <property type="match status" value="1"/>
</dbReference>
<keyword evidence="6" id="KW-0326">Glycosidase</keyword>
<proteinExistence type="inferred from homology"/>
<dbReference type="KEGG" id="kbi:30206106"/>
<evidence type="ECO:0000256" key="4">
    <source>
        <dbReference type="ARBA" id="ARBA00022723"/>
    </source>
</evidence>
<dbReference type="SUPFAM" id="SSF74650">
    <property type="entry name" value="Galactose mutarotase-like"/>
    <property type="match status" value="1"/>
</dbReference>
<dbReference type="Gene3D" id="1.20.1270.50">
    <property type="entry name" value="Glycoside hydrolase family 38, central domain"/>
    <property type="match status" value="1"/>
</dbReference>
<protein>
    <recommendedName>
        <fullName evidence="8">Alpha-mannosidase</fullName>
        <ecNumber evidence="3">3.2.1.24</ecNumber>
    </recommendedName>
</protein>
<evidence type="ECO:0000313" key="12">
    <source>
        <dbReference type="Proteomes" id="UP000092730"/>
    </source>
</evidence>
<evidence type="ECO:0000256" key="8">
    <source>
        <dbReference type="ARBA" id="ARBA00071615"/>
    </source>
</evidence>
<dbReference type="SUPFAM" id="SSF88688">
    <property type="entry name" value="Families 57/38 glycoside transferase middle domain"/>
    <property type="match status" value="1"/>
</dbReference>
<evidence type="ECO:0000256" key="3">
    <source>
        <dbReference type="ARBA" id="ARBA00012752"/>
    </source>
</evidence>
<dbReference type="GO" id="GO:0000329">
    <property type="term" value="C:fungal-type vacuole membrane"/>
    <property type="evidence" value="ECO:0007669"/>
    <property type="project" value="TreeGrafter"/>
</dbReference>
<feature type="domain" description="Glycoside hydrolase family 38 central" evidence="10">
    <location>
        <begin position="559"/>
        <end position="638"/>
    </location>
</feature>
<dbReference type="SUPFAM" id="SSF88713">
    <property type="entry name" value="Glycoside hydrolase/deacetylase"/>
    <property type="match status" value="1"/>
</dbReference>
<reference evidence="11" key="1">
    <citation type="submission" date="2013-07" db="EMBL/GenBank/DDBJ databases">
        <authorList>
            <consortium name="The Broad Institute Genome Sequencing Platform"/>
            <person name="Cuomo C."/>
            <person name="Litvintseva A."/>
            <person name="Chen Y."/>
            <person name="Heitman J."/>
            <person name="Sun S."/>
            <person name="Springer D."/>
            <person name="Dromer F."/>
            <person name="Young S.K."/>
            <person name="Zeng Q."/>
            <person name="Gargeya S."/>
            <person name="Fitzgerald M."/>
            <person name="Abouelleil A."/>
            <person name="Alvarado L."/>
            <person name="Berlin A.M."/>
            <person name="Chapman S.B."/>
            <person name="Dewar J."/>
            <person name="Goldberg J."/>
            <person name="Griggs A."/>
            <person name="Gujja S."/>
            <person name="Hansen M."/>
            <person name="Howarth C."/>
            <person name="Imamovic A."/>
            <person name="Larimer J."/>
            <person name="McCowan C."/>
            <person name="Murphy C."/>
            <person name="Pearson M."/>
            <person name="Priest M."/>
            <person name="Roberts A."/>
            <person name="Saif S."/>
            <person name="Shea T."/>
            <person name="Sykes S."/>
            <person name="Wortman J."/>
            <person name="Nusbaum C."/>
            <person name="Birren B."/>
        </authorList>
    </citation>
    <scope>NUCLEOTIDE SEQUENCE</scope>
    <source>
        <strain evidence="11">CBS 10118</strain>
    </source>
</reference>
<dbReference type="InterPro" id="IPR041147">
    <property type="entry name" value="GH38_C"/>
</dbReference>
<dbReference type="EC" id="3.2.1.24" evidence="3"/>
<keyword evidence="12" id="KW-1185">Reference proteome</keyword>
<dbReference type="GO" id="GO:0006013">
    <property type="term" value="P:mannose metabolic process"/>
    <property type="evidence" value="ECO:0007669"/>
    <property type="project" value="InterPro"/>
</dbReference>
<feature type="compositionally biased region" description="Basic and acidic residues" evidence="9">
    <location>
        <begin position="1115"/>
        <end position="1138"/>
    </location>
</feature>
<dbReference type="InterPro" id="IPR011013">
    <property type="entry name" value="Gal_mutarotase_sf_dom"/>
</dbReference>
<dbReference type="EMBL" id="CP144541">
    <property type="protein sequence ID" value="WVW81020.1"/>
    <property type="molecule type" value="Genomic_DNA"/>
</dbReference>
<evidence type="ECO:0000256" key="9">
    <source>
        <dbReference type="SAM" id="MobiDB-lite"/>
    </source>
</evidence>
<dbReference type="Gene3D" id="2.70.98.30">
    <property type="entry name" value="Golgi alpha-mannosidase II, domain 4"/>
    <property type="match status" value="1"/>
</dbReference>
<dbReference type="GO" id="GO:0004559">
    <property type="term" value="F:alpha-mannosidase activity"/>
    <property type="evidence" value="ECO:0007669"/>
    <property type="project" value="UniProtKB-EC"/>
</dbReference>
<dbReference type="GO" id="GO:0030246">
    <property type="term" value="F:carbohydrate binding"/>
    <property type="evidence" value="ECO:0007669"/>
    <property type="project" value="InterPro"/>
</dbReference>
<evidence type="ECO:0000259" key="10">
    <source>
        <dbReference type="SMART" id="SM00872"/>
    </source>
</evidence>
<comment type="function">
    <text evidence="7">Degrades free oligosaccharides in the vacuole.</text>
</comment>
<reference evidence="11" key="2">
    <citation type="submission" date="2024-02" db="EMBL/GenBank/DDBJ databases">
        <title>Comparative genomics of Cryptococcus and Kwoniella reveals pathogenesis evolution and contrasting modes of karyotype evolution via chromosome fusion or intercentromeric recombination.</title>
        <authorList>
            <person name="Coelho M.A."/>
            <person name="David-Palma M."/>
            <person name="Shea T."/>
            <person name="Bowers K."/>
            <person name="McGinley-Smith S."/>
            <person name="Mohammad A.W."/>
            <person name="Gnirke A."/>
            <person name="Yurkov A.M."/>
            <person name="Nowrousian M."/>
            <person name="Sun S."/>
            <person name="Cuomo C.A."/>
            <person name="Heitman J."/>
        </authorList>
    </citation>
    <scope>NUCLEOTIDE SEQUENCE</scope>
    <source>
        <strain evidence="11">CBS 10118</strain>
    </source>
</reference>
<evidence type="ECO:0000256" key="6">
    <source>
        <dbReference type="ARBA" id="ARBA00023295"/>
    </source>
</evidence>
<dbReference type="InterPro" id="IPR000602">
    <property type="entry name" value="Glyco_hydro_38_N"/>
</dbReference>
<accession>A0AAJ8K4X8</accession>
<organism evidence="11 12">
    <name type="scientific">Kwoniella bestiolae CBS 10118</name>
    <dbReference type="NCBI Taxonomy" id="1296100"/>
    <lineage>
        <taxon>Eukaryota</taxon>
        <taxon>Fungi</taxon>
        <taxon>Dikarya</taxon>
        <taxon>Basidiomycota</taxon>
        <taxon>Agaricomycotina</taxon>
        <taxon>Tremellomycetes</taxon>
        <taxon>Tremellales</taxon>
        <taxon>Cryptococcaceae</taxon>
        <taxon>Kwoniella</taxon>
    </lineage>
</organism>
<dbReference type="SMART" id="SM00872">
    <property type="entry name" value="Alpha-mann_mid"/>
    <property type="match status" value="1"/>
</dbReference>
<dbReference type="Pfam" id="PF17677">
    <property type="entry name" value="Glyco_hydro38C2"/>
    <property type="match status" value="1"/>
</dbReference>
<name>A0AAJ8K4X8_9TREE</name>
<dbReference type="AlphaFoldDB" id="A0AAJ8K4X8"/>
<gene>
    <name evidence="11" type="ORF">I302_103011</name>
</gene>
<evidence type="ECO:0000256" key="5">
    <source>
        <dbReference type="ARBA" id="ARBA00022801"/>
    </source>
</evidence>
<keyword evidence="5" id="KW-0378">Hydrolase</keyword>
<keyword evidence="4" id="KW-0479">Metal-binding</keyword>